<reference evidence="1 2" key="1">
    <citation type="journal article" date="2023" name="Sci. Data">
        <title>Genome assembly of the Korean intertidal mud-creeper Batillaria attramentaria.</title>
        <authorList>
            <person name="Patra A.K."/>
            <person name="Ho P.T."/>
            <person name="Jun S."/>
            <person name="Lee S.J."/>
            <person name="Kim Y."/>
            <person name="Won Y.J."/>
        </authorList>
    </citation>
    <scope>NUCLEOTIDE SEQUENCE [LARGE SCALE GENOMIC DNA]</scope>
    <source>
        <strain evidence="1">Wonlab-2016</strain>
    </source>
</reference>
<dbReference type="EMBL" id="JACVVK020000182">
    <property type="protein sequence ID" value="KAK7486227.1"/>
    <property type="molecule type" value="Genomic_DNA"/>
</dbReference>
<name>A0ABD0KGS3_9CAEN</name>
<dbReference type="AlphaFoldDB" id="A0ABD0KGS3"/>
<keyword evidence="2" id="KW-1185">Reference proteome</keyword>
<proteinExistence type="predicted"/>
<protein>
    <submittedName>
        <fullName evidence="1">Uncharacterized protein</fullName>
    </submittedName>
</protein>
<accession>A0ABD0KGS3</accession>
<sequence>MVFGCSQIHYVFIFVCQGGRRLRKKGREQKREWRKRSALQNTTTTLRYGSICSDTETGVLVQDDKITKWFADSRCNLKPNGQALVATSYYMYTSVKQRPSLCIVVLAIVREFQSSAILTQPFIPSIPVLADLQTKGKKEAQTTDNAGARKTEYQAGAIGFKLKLTKVMSWGGGGG</sequence>
<evidence type="ECO:0000313" key="1">
    <source>
        <dbReference type="EMBL" id="KAK7486227.1"/>
    </source>
</evidence>
<evidence type="ECO:0000313" key="2">
    <source>
        <dbReference type="Proteomes" id="UP001519460"/>
    </source>
</evidence>
<gene>
    <name evidence="1" type="ORF">BaRGS_00022550</name>
</gene>
<dbReference type="Proteomes" id="UP001519460">
    <property type="component" value="Unassembled WGS sequence"/>
</dbReference>
<organism evidence="1 2">
    <name type="scientific">Batillaria attramentaria</name>
    <dbReference type="NCBI Taxonomy" id="370345"/>
    <lineage>
        <taxon>Eukaryota</taxon>
        <taxon>Metazoa</taxon>
        <taxon>Spiralia</taxon>
        <taxon>Lophotrochozoa</taxon>
        <taxon>Mollusca</taxon>
        <taxon>Gastropoda</taxon>
        <taxon>Caenogastropoda</taxon>
        <taxon>Sorbeoconcha</taxon>
        <taxon>Cerithioidea</taxon>
        <taxon>Batillariidae</taxon>
        <taxon>Batillaria</taxon>
    </lineage>
</organism>
<comment type="caution">
    <text evidence="1">The sequence shown here is derived from an EMBL/GenBank/DDBJ whole genome shotgun (WGS) entry which is preliminary data.</text>
</comment>